<proteinExistence type="predicted"/>
<reference evidence="1" key="1">
    <citation type="submission" date="2020-05" db="EMBL/GenBank/DDBJ databases">
        <title>Large-scale comparative analyses of tick genomes elucidate their genetic diversity and vector capacities.</title>
        <authorList>
            <person name="Jia N."/>
            <person name="Wang J."/>
            <person name="Shi W."/>
            <person name="Du L."/>
            <person name="Sun Y."/>
            <person name="Zhan W."/>
            <person name="Jiang J."/>
            <person name="Wang Q."/>
            <person name="Zhang B."/>
            <person name="Ji P."/>
            <person name="Sakyi L.B."/>
            <person name="Cui X."/>
            <person name="Yuan T."/>
            <person name="Jiang B."/>
            <person name="Yang W."/>
            <person name="Lam T.T.-Y."/>
            <person name="Chang Q."/>
            <person name="Ding S."/>
            <person name="Wang X."/>
            <person name="Zhu J."/>
            <person name="Ruan X."/>
            <person name="Zhao L."/>
            <person name="Wei J."/>
            <person name="Que T."/>
            <person name="Du C."/>
            <person name="Cheng J."/>
            <person name="Dai P."/>
            <person name="Han X."/>
            <person name="Huang E."/>
            <person name="Gao Y."/>
            <person name="Liu J."/>
            <person name="Shao H."/>
            <person name="Ye R."/>
            <person name="Li L."/>
            <person name="Wei W."/>
            <person name="Wang X."/>
            <person name="Wang C."/>
            <person name="Yang T."/>
            <person name="Huo Q."/>
            <person name="Li W."/>
            <person name="Guo W."/>
            <person name="Chen H."/>
            <person name="Zhou L."/>
            <person name="Ni X."/>
            <person name="Tian J."/>
            <person name="Zhou Y."/>
            <person name="Sheng Y."/>
            <person name="Liu T."/>
            <person name="Pan Y."/>
            <person name="Xia L."/>
            <person name="Li J."/>
            <person name="Zhao F."/>
            <person name="Cao W."/>
        </authorList>
    </citation>
    <scope>NUCLEOTIDE SEQUENCE</scope>
    <source>
        <strain evidence="1">Hyas-2018</strain>
    </source>
</reference>
<dbReference type="Proteomes" id="UP000821845">
    <property type="component" value="Chromosome 8"/>
</dbReference>
<evidence type="ECO:0000313" key="1">
    <source>
        <dbReference type="EMBL" id="KAH6924673.1"/>
    </source>
</evidence>
<protein>
    <submittedName>
        <fullName evidence="1">Uncharacterized protein</fullName>
    </submittedName>
</protein>
<evidence type="ECO:0000313" key="2">
    <source>
        <dbReference type="Proteomes" id="UP000821845"/>
    </source>
</evidence>
<comment type="caution">
    <text evidence="1">The sequence shown here is derived from an EMBL/GenBank/DDBJ whole genome shotgun (WGS) entry which is preliminary data.</text>
</comment>
<keyword evidence="2" id="KW-1185">Reference proteome</keyword>
<name>A0ACB7RPW1_HYAAI</name>
<dbReference type="EMBL" id="CM023488">
    <property type="protein sequence ID" value="KAH6924673.1"/>
    <property type="molecule type" value="Genomic_DNA"/>
</dbReference>
<sequence>MREGERAVRLRATSGDFEADHASKAMEQARGARDRLLGMVVLSSITFLILTYHASAALPRRLLLESHLRGHRRLPVGRADGPPIPPGGCDSGLGLHTARRLHEHGFEVYAGVLDPGSDGATVLKEMRVTVVQLDYMEEDSIVQAYKTVTTQLGDKELWGIVANAGVTNYGELEWMSYDELRWLVSVNVTGTMRFVKEGIALLRKSKGRIVIMSSVHGRMSIPGSVGASAAAAALCSLADGLRRELHKWQVNVSTVEPMLYKTRITDPENVKIGINEVINRMNPTMKEEYGQVYLDTFKNLIPKRMQKYMHINLNDVSKAVHCALTDPIPKARYRCGSTDLALCGLFELLPTEMVDSVLINVFQPRTKARGKFCRRRRRRLPRPLRDTGLATDALSGLHPAAPSAEVAVEATRRRQGNAPLMAFAALTLCTFVFIAVTPPLAYAVSALGHVAFSIAIGFCLKRHLTATFGRKLPVSGKAVFVTGCDTGLGQVIALGLQQKGFIVFAGCVDLNSEGSRNLIAHSITVLQVDYLKPNTIARAYDDIKERLNGKSLWGLVANAGVACYGEVEWIPMKEMQRVIDVNILGTLKFILFGLPHIKSTNGRLVLVTGLQGRVSIPGMVIGSATTAALCHFADGLRRELGKFNVQVCTVEPAFYKTKMTDPAEVTQALNDVTRKLPNLVQEEYGSAYLDSFKFTFAKRLRRFSRQNFEEVSTAVVRALLNSETNVRYRCCGMRQSLTWTVLEFLPLKICDFFLILQFTPRAALAGNIRVRNVIVQPLPTENLTGSDNKPQDHMETVHPFQTPPIIKPQYRF</sequence>
<gene>
    <name evidence="1" type="ORF">HPB50_021814</name>
</gene>
<accession>A0ACB7RPW1</accession>
<organism evidence="1 2">
    <name type="scientific">Hyalomma asiaticum</name>
    <name type="common">Tick</name>
    <dbReference type="NCBI Taxonomy" id="266040"/>
    <lineage>
        <taxon>Eukaryota</taxon>
        <taxon>Metazoa</taxon>
        <taxon>Ecdysozoa</taxon>
        <taxon>Arthropoda</taxon>
        <taxon>Chelicerata</taxon>
        <taxon>Arachnida</taxon>
        <taxon>Acari</taxon>
        <taxon>Parasitiformes</taxon>
        <taxon>Ixodida</taxon>
        <taxon>Ixodoidea</taxon>
        <taxon>Ixodidae</taxon>
        <taxon>Hyalomminae</taxon>
        <taxon>Hyalomma</taxon>
    </lineage>
</organism>